<sequence length="73" mass="8014">MPDVPPGRSPRIIETELTKGENATGKLGLARDFRSVGELVTDADSIARQLLFDVDDHAAGRVLRAWPQLMENV</sequence>
<keyword evidence="2" id="KW-1185">Reference proteome</keyword>
<proteinExistence type="predicted"/>
<protein>
    <submittedName>
        <fullName evidence="1">Uncharacterized protein</fullName>
    </submittedName>
</protein>
<accession>A0A7W5A9Q3</accession>
<evidence type="ECO:0000313" key="2">
    <source>
        <dbReference type="Proteomes" id="UP000577707"/>
    </source>
</evidence>
<dbReference type="EMBL" id="JACHXG010000017">
    <property type="protein sequence ID" value="MBB3092208.1"/>
    <property type="molecule type" value="Genomic_DNA"/>
</dbReference>
<feature type="non-terminal residue" evidence="1">
    <location>
        <position position="73"/>
    </location>
</feature>
<name>A0A7W5A9Q3_9ACTN</name>
<reference evidence="1 2" key="1">
    <citation type="submission" date="2020-08" db="EMBL/GenBank/DDBJ databases">
        <title>Genomic Encyclopedia of Type Strains, Phase III (KMG-III): the genomes of soil and plant-associated and newly described type strains.</title>
        <authorList>
            <person name="Whitman W."/>
        </authorList>
    </citation>
    <scope>NUCLEOTIDE SEQUENCE [LARGE SCALE GENOMIC DNA]</scope>
    <source>
        <strain evidence="1 2">CECT 3302</strain>
    </source>
</reference>
<dbReference type="RefSeq" id="WP_183551848.1">
    <property type="nucleotide sequence ID" value="NZ_JACHXG010000017.1"/>
</dbReference>
<gene>
    <name evidence="1" type="ORF">FHS12_005185</name>
</gene>
<comment type="caution">
    <text evidence="1">The sequence shown here is derived from an EMBL/GenBank/DDBJ whole genome shotgun (WGS) entry which is preliminary data.</text>
</comment>
<organism evidence="1 2">
    <name type="scientific">Nocardioides albus</name>
    <dbReference type="NCBI Taxonomy" id="1841"/>
    <lineage>
        <taxon>Bacteria</taxon>
        <taxon>Bacillati</taxon>
        <taxon>Actinomycetota</taxon>
        <taxon>Actinomycetes</taxon>
        <taxon>Propionibacteriales</taxon>
        <taxon>Nocardioidaceae</taxon>
        <taxon>Nocardioides</taxon>
    </lineage>
</organism>
<evidence type="ECO:0000313" key="1">
    <source>
        <dbReference type="EMBL" id="MBB3092208.1"/>
    </source>
</evidence>
<dbReference type="AlphaFoldDB" id="A0A7W5A9Q3"/>
<dbReference type="Proteomes" id="UP000577707">
    <property type="component" value="Unassembled WGS sequence"/>
</dbReference>